<keyword evidence="2" id="KW-1185">Reference proteome</keyword>
<protein>
    <submittedName>
        <fullName evidence="1">Uncharacterized protein</fullName>
    </submittedName>
</protein>
<comment type="caution">
    <text evidence="1">The sequence shown here is derived from an EMBL/GenBank/DDBJ whole genome shotgun (WGS) entry which is preliminary data.</text>
</comment>
<dbReference type="AlphaFoldDB" id="A0A1J8QB06"/>
<organism evidence="1 2">
    <name type="scientific">Rhizopogon vesiculosus</name>
    <dbReference type="NCBI Taxonomy" id="180088"/>
    <lineage>
        <taxon>Eukaryota</taxon>
        <taxon>Fungi</taxon>
        <taxon>Dikarya</taxon>
        <taxon>Basidiomycota</taxon>
        <taxon>Agaricomycotina</taxon>
        <taxon>Agaricomycetes</taxon>
        <taxon>Agaricomycetidae</taxon>
        <taxon>Boletales</taxon>
        <taxon>Suillineae</taxon>
        <taxon>Rhizopogonaceae</taxon>
        <taxon>Rhizopogon</taxon>
    </lineage>
</organism>
<proteinExistence type="predicted"/>
<accession>A0A1J8QB06</accession>
<gene>
    <name evidence="1" type="ORF">AZE42_14099</name>
</gene>
<dbReference type="EMBL" id="LVVM01001313">
    <property type="protein sequence ID" value="OJA18846.1"/>
    <property type="molecule type" value="Genomic_DNA"/>
</dbReference>
<name>A0A1J8QB06_9AGAM</name>
<reference evidence="1 2" key="1">
    <citation type="submission" date="2016-03" db="EMBL/GenBank/DDBJ databases">
        <title>Comparative genomics of the ectomycorrhizal sister species Rhizopogon vinicolor and Rhizopogon vesiculosus (Basidiomycota: Boletales) reveals a divergence of the mating type B locus.</title>
        <authorList>
            <person name="Mujic A.B."/>
            <person name="Kuo A."/>
            <person name="Tritt A."/>
            <person name="Lipzen A."/>
            <person name="Chen C."/>
            <person name="Johnson J."/>
            <person name="Sharma A."/>
            <person name="Barry K."/>
            <person name="Grigoriev I.V."/>
            <person name="Spatafora J.W."/>
        </authorList>
    </citation>
    <scope>NUCLEOTIDE SEQUENCE [LARGE SCALE GENOMIC DNA]</scope>
    <source>
        <strain evidence="1 2">AM-OR11-056</strain>
    </source>
</reference>
<sequence length="32" mass="3586">MASEACRGSWISSVPYRTNIKRPSCRSSVQDL</sequence>
<dbReference type="Proteomes" id="UP000183567">
    <property type="component" value="Unassembled WGS sequence"/>
</dbReference>
<evidence type="ECO:0000313" key="2">
    <source>
        <dbReference type="Proteomes" id="UP000183567"/>
    </source>
</evidence>
<evidence type="ECO:0000313" key="1">
    <source>
        <dbReference type="EMBL" id="OJA18846.1"/>
    </source>
</evidence>